<evidence type="ECO:0000313" key="3">
    <source>
        <dbReference type="RefSeq" id="XP_026686204.1"/>
    </source>
</evidence>
<dbReference type="InterPro" id="IPR011989">
    <property type="entry name" value="ARM-like"/>
</dbReference>
<dbReference type="PaxDb" id="121845-A0A3Q0JCP7"/>
<dbReference type="Gene3D" id="1.25.10.10">
    <property type="entry name" value="Leucine-rich Repeat Variant"/>
    <property type="match status" value="1"/>
</dbReference>
<dbReference type="AlphaFoldDB" id="A0A3Q0JCP7"/>
<dbReference type="GO" id="GO:0000796">
    <property type="term" value="C:condensin complex"/>
    <property type="evidence" value="ECO:0007669"/>
    <property type="project" value="TreeGrafter"/>
</dbReference>
<dbReference type="GO" id="GO:0000779">
    <property type="term" value="C:condensed chromosome, centromeric region"/>
    <property type="evidence" value="ECO:0007669"/>
    <property type="project" value="TreeGrafter"/>
</dbReference>
<dbReference type="PANTHER" id="PTHR14222:SF1">
    <property type="entry name" value="CONDENSIN-2 COMPLEX SUBUNIT D3"/>
    <property type="match status" value="1"/>
</dbReference>
<dbReference type="Proteomes" id="UP000079169">
    <property type="component" value="Unplaced"/>
</dbReference>
<dbReference type="GeneID" id="103518670"/>
<name>A0A3Q0JCP7_DIACI</name>
<dbReference type="PANTHER" id="PTHR14222">
    <property type="entry name" value="CONDENSIN"/>
    <property type="match status" value="1"/>
</dbReference>
<dbReference type="GO" id="GO:0007076">
    <property type="term" value="P:mitotic chromosome condensation"/>
    <property type="evidence" value="ECO:0007669"/>
    <property type="project" value="InterPro"/>
</dbReference>
<dbReference type="SUPFAM" id="SSF48371">
    <property type="entry name" value="ARM repeat"/>
    <property type="match status" value="1"/>
</dbReference>
<keyword evidence="2" id="KW-1185">Reference proteome</keyword>
<protein>
    <submittedName>
        <fullName evidence="3">Uncharacterized protein LOC103518670</fullName>
    </submittedName>
</protein>
<accession>A0A3Q0JCP7</accession>
<dbReference type="GO" id="GO:0010032">
    <property type="term" value="P:meiotic chromosome condensation"/>
    <property type="evidence" value="ECO:0007669"/>
    <property type="project" value="TreeGrafter"/>
</dbReference>
<dbReference type="InterPro" id="IPR026971">
    <property type="entry name" value="CND1/NCAPD3"/>
</dbReference>
<dbReference type="InterPro" id="IPR016024">
    <property type="entry name" value="ARM-type_fold"/>
</dbReference>
<dbReference type="STRING" id="121845.A0A3Q0JCP7"/>
<dbReference type="GO" id="GO:0042393">
    <property type="term" value="F:histone binding"/>
    <property type="evidence" value="ECO:0007669"/>
    <property type="project" value="TreeGrafter"/>
</dbReference>
<evidence type="ECO:0000256" key="1">
    <source>
        <dbReference type="ARBA" id="ARBA00023067"/>
    </source>
</evidence>
<reference evidence="3" key="1">
    <citation type="submission" date="2025-08" db="UniProtKB">
        <authorList>
            <consortium name="RefSeq"/>
        </authorList>
    </citation>
    <scope>IDENTIFICATION</scope>
</reference>
<keyword evidence="1" id="KW-0226">DNA condensation</keyword>
<dbReference type="RefSeq" id="XP_026686204.1">
    <property type="nucleotide sequence ID" value="XM_026830403.1"/>
</dbReference>
<gene>
    <name evidence="3" type="primary">LOC103518670</name>
</gene>
<dbReference type="KEGG" id="dci:103518670"/>
<proteinExistence type="predicted"/>
<evidence type="ECO:0000313" key="2">
    <source>
        <dbReference type="Proteomes" id="UP000079169"/>
    </source>
</evidence>
<sequence>MASDISELTKMFDDFCLDQVPKRWVTHLMKSMFVGNEDVTIPDEYEAFVNEGKKVLELLDKSIAKLRSWCKYVLKDGKGITDQDPEDRNWFKLKEKVNSKAFICLLYAYIKQGLQPTADFDTRCLSLKAGSLYLVAISIHGSQAFGIFQTGIYLSVLDLLNHTVIKFNTTIEFSPVVSSNYHTLYSCANQVLECLFITLHSIDKFVVSDDMDDCLQSTMHTLVCLTCMGRKSSSLCKNLTNDSSLHVNPCISIAVNAYKMIRTFLRLNHEPLENLMNRMFRVVRPLYNLTMNTYLDVNLGAEIGNVRENWTCFLLSLIDDYDMQAYRIIRIILQKIFLAVHDSASLKLKEIRLIQDIMVQLEGKYFSDMVHWFMGACYNSSFQYRSCSLEILHKLLTDDARRLVPCVNTTQPPLGNRFSTPEYIIGIILNRCIDEHPGVKWKVFSILVNLMTSQSEPIRSVFEKIFVTPYEHEDTITGTLQKSVDFRDILKDSSLQPLPSGHFIIDLIRKTLKHERVLYRKSALQLLCHILCMNPKWAVYENSLQFPQPY</sequence>
<organism evidence="2 3">
    <name type="scientific">Diaphorina citri</name>
    <name type="common">Asian citrus psyllid</name>
    <dbReference type="NCBI Taxonomy" id="121845"/>
    <lineage>
        <taxon>Eukaryota</taxon>
        <taxon>Metazoa</taxon>
        <taxon>Ecdysozoa</taxon>
        <taxon>Arthropoda</taxon>
        <taxon>Hexapoda</taxon>
        <taxon>Insecta</taxon>
        <taxon>Pterygota</taxon>
        <taxon>Neoptera</taxon>
        <taxon>Paraneoptera</taxon>
        <taxon>Hemiptera</taxon>
        <taxon>Sternorrhyncha</taxon>
        <taxon>Psylloidea</taxon>
        <taxon>Psyllidae</taxon>
        <taxon>Diaphorininae</taxon>
        <taxon>Diaphorina</taxon>
    </lineage>
</organism>